<sequence>MLPSLGTPRAPARYPPRRASLDSSLSSLGALSPPSSPALAAPTHPRPSAITLLFHPKPAAACSLPHHDPTRATSSPPRDGGLTCCPSPLRAVLRAATPHQLPPTPSPCCPPNRFASADVARTSRPTDSPSVGLNFVDFSQQLLSKMGLSYVAASNKQQAKCVV</sequence>
<feature type="region of interest" description="Disordered" evidence="1">
    <location>
        <begin position="1"/>
        <end position="44"/>
    </location>
</feature>
<reference evidence="2 3" key="1">
    <citation type="submission" date="2024-02" db="EMBL/GenBank/DDBJ databases">
        <title>High-quality chromosome-scale genome assembly of Pensacola bahiagrass (Paspalum notatum Flugge var. saurae).</title>
        <authorList>
            <person name="Vega J.M."/>
            <person name="Podio M."/>
            <person name="Orjuela J."/>
            <person name="Siena L.A."/>
            <person name="Pessino S.C."/>
            <person name="Combes M.C."/>
            <person name="Mariac C."/>
            <person name="Albertini E."/>
            <person name="Pupilli F."/>
            <person name="Ortiz J.P.A."/>
            <person name="Leblanc O."/>
        </authorList>
    </citation>
    <scope>NUCLEOTIDE SEQUENCE [LARGE SCALE GENOMIC DNA]</scope>
    <source>
        <strain evidence="2">R1</strain>
        <tissue evidence="2">Leaf</tissue>
    </source>
</reference>
<dbReference type="AlphaFoldDB" id="A0AAQ3SUP2"/>
<accession>A0AAQ3SUP2</accession>
<organism evidence="2 3">
    <name type="scientific">Paspalum notatum var. saurae</name>
    <dbReference type="NCBI Taxonomy" id="547442"/>
    <lineage>
        <taxon>Eukaryota</taxon>
        <taxon>Viridiplantae</taxon>
        <taxon>Streptophyta</taxon>
        <taxon>Embryophyta</taxon>
        <taxon>Tracheophyta</taxon>
        <taxon>Spermatophyta</taxon>
        <taxon>Magnoliopsida</taxon>
        <taxon>Liliopsida</taxon>
        <taxon>Poales</taxon>
        <taxon>Poaceae</taxon>
        <taxon>PACMAD clade</taxon>
        <taxon>Panicoideae</taxon>
        <taxon>Andropogonodae</taxon>
        <taxon>Paspaleae</taxon>
        <taxon>Paspalinae</taxon>
        <taxon>Paspalum</taxon>
    </lineage>
</organism>
<keyword evidence="3" id="KW-1185">Reference proteome</keyword>
<proteinExistence type="predicted"/>
<feature type="compositionally biased region" description="Low complexity" evidence="1">
    <location>
        <begin position="8"/>
        <end position="42"/>
    </location>
</feature>
<dbReference type="EMBL" id="CP144746">
    <property type="protein sequence ID" value="WVZ61170.1"/>
    <property type="molecule type" value="Genomic_DNA"/>
</dbReference>
<dbReference type="Proteomes" id="UP001341281">
    <property type="component" value="Chromosome 02"/>
</dbReference>
<name>A0AAQ3SUP2_PASNO</name>
<evidence type="ECO:0000313" key="2">
    <source>
        <dbReference type="EMBL" id="WVZ61170.1"/>
    </source>
</evidence>
<gene>
    <name evidence="2" type="ORF">U9M48_011083</name>
</gene>
<evidence type="ECO:0000313" key="3">
    <source>
        <dbReference type="Proteomes" id="UP001341281"/>
    </source>
</evidence>
<protein>
    <submittedName>
        <fullName evidence="2">Uncharacterized protein</fullName>
    </submittedName>
</protein>
<evidence type="ECO:0000256" key="1">
    <source>
        <dbReference type="SAM" id="MobiDB-lite"/>
    </source>
</evidence>